<dbReference type="AlphaFoldDB" id="A0A564XYN9"/>
<evidence type="ECO:0000313" key="1">
    <source>
        <dbReference type="EMBL" id="VUZ39869.1"/>
    </source>
</evidence>
<dbReference type="EMBL" id="CABIJS010000022">
    <property type="protein sequence ID" value="VUZ39869.1"/>
    <property type="molecule type" value="Genomic_DNA"/>
</dbReference>
<proteinExistence type="predicted"/>
<organism evidence="1 2">
    <name type="scientific">Hymenolepis diminuta</name>
    <name type="common">Rat tapeworm</name>
    <dbReference type="NCBI Taxonomy" id="6216"/>
    <lineage>
        <taxon>Eukaryota</taxon>
        <taxon>Metazoa</taxon>
        <taxon>Spiralia</taxon>
        <taxon>Lophotrochozoa</taxon>
        <taxon>Platyhelminthes</taxon>
        <taxon>Cestoda</taxon>
        <taxon>Eucestoda</taxon>
        <taxon>Cyclophyllidea</taxon>
        <taxon>Hymenolepididae</taxon>
        <taxon>Hymenolepis</taxon>
    </lineage>
</organism>
<name>A0A564XYN9_HYMDI</name>
<sequence>MKLKDGNLEIGRFLQVATSFVCTVRKELLNEINGDELTAMGKRKQEHCQRSANQLPHPHSLRTPEFVKRVYGMIDENPAKLIREILPNILRCLKELQYTRNVLRKEDLGCQSHKFLGEAIS</sequence>
<accession>A0A564XYN9</accession>
<keyword evidence="2" id="KW-1185">Reference proteome</keyword>
<dbReference type="Proteomes" id="UP000321570">
    <property type="component" value="Unassembled WGS sequence"/>
</dbReference>
<reference evidence="1 2" key="1">
    <citation type="submission" date="2019-07" db="EMBL/GenBank/DDBJ databases">
        <authorList>
            <person name="Jastrzebski P J."/>
            <person name="Paukszto L."/>
            <person name="Jastrzebski P J."/>
        </authorList>
    </citation>
    <scope>NUCLEOTIDE SEQUENCE [LARGE SCALE GENOMIC DNA]</scope>
    <source>
        <strain evidence="1 2">WMS-il1</strain>
    </source>
</reference>
<evidence type="ECO:0000313" key="2">
    <source>
        <dbReference type="Proteomes" id="UP000321570"/>
    </source>
</evidence>
<gene>
    <name evidence="1" type="ORF">WMSIL1_LOCUS879</name>
</gene>
<protein>
    <submittedName>
        <fullName evidence="1">Uncharacterized protein</fullName>
    </submittedName>
</protein>